<dbReference type="EMBL" id="NPEX01000071">
    <property type="protein sequence ID" value="RAI43775.1"/>
    <property type="molecule type" value="Genomic_DNA"/>
</dbReference>
<gene>
    <name evidence="1" type="ORF">CH341_12590</name>
</gene>
<reference evidence="1 2" key="1">
    <citation type="submission" date="2017-07" db="EMBL/GenBank/DDBJ databases">
        <title>Draft Genome Sequences of Select Purple Nonsulfur Bacteria.</title>
        <authorList>
            <person name="Lasarre B."/>
            <person name="Mckinlay J.B."/>
        </authorList>
    </citation>
    <scope>NUCLEOTIDE SEQUENCE [LARGE SCALE GENOMIC DNA]</scope>
    <source>
        <strain evidence="1 2">DSM 5909</strain>
    </source>
</reference>
<dbReference type="AlphaFoldDB" id="A0A327L1D6"/>
<comment type="caution">
    <text evidence="1">The sequence shown here is derived from an EMBL/GenBank/DDBJ whole genome shotgun (WGS) entry which is preliminary data.</text>
</comment>
<dbReference type="Pfam" id="PF06897">
    <property type="entry name" value="DUF1269"/>
    <property type="match status" value="1"/>
</dbReference>
<name>A0A327L1D6_9BRAD</name>
<evidence type="ECO:0008006" key="3">
    <source>
        <dbReference type="Google" id="ProtNLM"/>
    </source>
</evidence>
<dbReference type="InterPro" id="IPR009200">
    <property type="entry name" value="DUF1269_membrane"/>
</dbReference>
<dbReference type="RefSeq" id="WP_111419386.1">
    <property type="nucleotide sequence ID" value="NZ_NPEX01000071.1"/>
</dbReference>
<dbReference type="OrthoDB" id="275223at2"/>
<keyword evidence="2" id="KW-1185">Reference proteome</keyword>
<proteinExistence type="predicted"/>
<dbReference type="Proteomes" id="UP000249130">
    <property type="component" value="Unassembled WGS sequence"/>
</dbReference>
<accession>A0A327L1D6</accession>
<evidence type="ECO:0000313" key="2">
    <source>
        <dbReference type="Proteomes" id="UP000249130"/>
    </source>
</evidence>
<sequence length="170" mass="17965">MSTLVVLGFDGLHTADEVLNKLRSLQKEYLIDLEDACVVEREASGQVHVKQAVNLTALGAATGVSRGALWGALVGILFLNPLAGMAVGAITGAGAGALAGSLAKYGIDDDFVKRLSATIPEGSSALFVLFKSVNEDKVLPELEPYKPRVLRTSLSNEDEEKLKAELSRIA</sequence>
<evidence type="ECO:0000313" key="1">
    <source>
        <dbReference type="EMBL" id="RAI43775.1"/>
    </source>
</evidence>
<protein>
    <recommendedName>
        <fullName evidence="3">DUF1269 domain-containing protein</fullName>
    </recommendedName>
</protein>
<organism evidence="1 2">
    <name type="scientific">Rhodoplanes roseus</name>
    <dbReference type="NCBI Taxonomy" id="29409"/>
    <lineage>
        <taxon>Bacteria</taxon>
        <taxon>Pseudomonadati</taxon>
        <taxon>Pseudomonadota</taxon>
        <taxon>Alphaproteobacteria</taxon>
        <taxon>Hyphomicrobiales</taxon>
        <taxon>Nitrobacteraceae</taxon>
        <taxon>Rhodoplanes</taxon>
    </lineage>
</organism>